<name>A0A822ZZI9_NELNU</name>
<protein>
    <submittedName>
        <fullName evidence="1">Uncharacterized protein</fullName>
    </submittedName>
</protein>
<dbReference type="EMBL" id="DUZY01000008">
    <property type="protein sequence ID" value="DAD48246.1"/>
    <property type="molecule type" value="Genomic_DNA"/>
</dbReference>
<dbReference type="AlphaFoldDB" id="A0A822ZZI9"/>
<dbReference type="Proteomes" id="UP000607653">
    <property type="component" value="Unassembled WGS sequence"/>
</dbReference>
<accession>A0A822ZZI9</accession>
<keyword evidence="2" id="KW-1185">Reference proteome</keyword>
<comment type="caution">
    <text evidence="1">The sequence shown here is derived from an EMBL/GenBank/DDBJ whole genome shotgun (WGS) entry which is preliminary data.</text>
</comment>
<sequence>MEYDVKEKYWKVVTSIPDSVLKSSPCIATLQSGGRNQDRIFVMG</sequence>
<organism evidence="1 2">
    <name type="scientific">Nelumbo nucifera</name>
    <name type="common">Sacred lotus</name>
    <dbReference type="NCBI Taxonomy" id="4432"/>
    <lineage>
        <taxon>Eukaryota</taxon>
        <taxon>Viridiplantae</taxon>
        <taxon>Streptophyta</taxon>
        <taxon>Embryophyta</taxon>
        <taxon>Tracheophyta</taxon>
        <taxon>Spermatophyta</taxon>
        <taxon>Magnoliopsida</taxon>
        <taxon>Proteales</taxon>
        <taxon>Nelumbonaceae</taxon>
        <taxon>Nelumbo</taxon>
    </lineage>
</organism>
<gene>
    <name evidence="1" type="ORF">HUJ06_018183</name>
</gene>
<reference evidence="1 2" key="1">
    <citation type="journal article" date="2020" name="Mol. Biol. Evol.">
        <title>Distinct Expression and Methylation Patterns for Genes with Different Fates following a Single Whole-Genome Duplication in Flowering Plants.</title>
        <authorList>
            <person name="Shi T."/>
            <person name="Rahmani R.S."/>
            <person name="Gugger P.F."/>
            <person name="Wang M."/>
            <person name="Li H."/>
            <person name="Zhang Y."/>
            <person name="Li Z."/>
            <person name="Wang Q."/>
            <person name="Van de Peer Y."/>
            <person name="Marchal K."/>
            <person name="Chen J."/>
        </authorList>
    </citation>
    <scope>NUCLEOTIDE SEQUENCE [LARGE SCALE GENOMIC DNA]</scope>
    <source>
        <tissue evidence="1">Leaf</tissue>
    </source>
</reference>
<proteinExistence type="predicted"/>
<evidence type="ECO:0000313" key="2">
    <source>
        <dbReference type="Proteomes" id="UP000607653"/>
    </source>
</evidence>
<evidence type="ECO:0000313" key="1">
    <source>
        <dbReference type="EMBL" id="DAD48246.1"/>
    </source>
</evidence>